<organism evidence="1">
    <name type="scientific">Octopus bimaculoides</name>
    <name type="common">California two-spotted octopus</name>
    <dbReference type="NCBI Taxonomy" id="37653"/>
    <lineage>
        <taxon>Eukaryota</taxon>
        <taxon>Metazoa</taxon>
        <taxon>Spiralia</taxon>
        <taxon>Lophotrochozoa</taxon>
        <taxon>Mollusca</taxon>
        <taxon>Cephalopoda</taxon>
        <taxon>Coleoidea</taxon>
        <taxon>Octopodiformes</taxon>
        <taxon>Octopoda</taxon>
        <taxon>Incirrata</taxon>
        <taxon>Octopodidae</taxon>
        <taxon>Octopus</taxon>
    </lineage>
</organism>
<dbReference type="AlphaFoldDB" id="A0A0L8G263"/>
<dbReference type="EMBL" id="KQ424367">
    <property type="protein sequence ID" value="KOF71106.1"/>
    <property type="molecule type" value="Genomic_DNA"/>
</dbReference>
<gene>
    <name evidence="1" type="ORF">OCBIM_22001602mg</name>
</gene>
<accession>A0A0L8G263</accession>
<reference evidence="1" key="1">
    <citation type="submission" date="2015-07" db="EMBL/GenBank/DDBJ databases">
        <title>MeaNS - Measles Nucleotide Surveillance Program.</title>
        <authorList>
            <person name="Tran T."/>
            <person name="Druce J."/>
        </authorList>
    </citation>
    <scope>NUCLEOTIDE SEQUENCE</scope>
    <source>
        <strain evidence="1">UCB-OBI-ISO-001</strain>
        <tissue evidence="1">Gonad</tissue>
    </source>
</reference>
<evidence type="ECO:0000313" key="1">
    <source>
        <dbReference type="EMBL" id="KOF71106.1"/>
    </source>
</evidence>
<sequence length="67" mass="7779">MITRAVDVEKKWPGGLFPSMLPLKFKHRRANSYSSLTEQTLCSEGFHEIERLPNHCLLQSMCFSFSF</sequence>
<proteinExistence type="predicted"/>
<protein>
    <submittedName>
        <fullName evidence="1">Uncharacterized protein</fullName>
    </submittedName>
</protein>
<name>A0A0L8G263_OCTBM</name>